<feature type="non-terminal residue" evidence="2">
    <location>
        <position position="1"/>
    </location>
</feature>
<keyword evidence="3" id="KW-1185">Reference proteome</keyword>
<feature type="compositionally biased region" description="Low complexity" evidence="1">
    <location>
        <begin position="206"/>
        <end position="223"/>
    </location>
</feature>
<feature type="compositionally biased region" description="Low complexity" evidence="1">
    <location>
        <begin position="489"/>
        <end position="503"/>
    </location>
</feature>
<feature type="region of interest" description="Disordered" evidence="1">
    <location>
        <begin position="353"/>
        <end position="631"/>
    </location>
</feature>
<dbReference type="AlphaFoldDB" id="A0A6A6VN39"/>
<feature type="compositionally biased region" description="Basic and acidic residues" evidence="1">
    <location>
        <begin position="368"/>
        <end position="414"/>
    </location>
</feature>
<feature type="compositionally biased region" description="Polar residues" evidence="1">
    <location>
        <begin position="431"/>
        <end position="443"/>
    </location>
</feature>
<evidence type="ECO:0000313" key="3">
    <source>
        <dbReference type="Proteomes" id="UP000799440"/>
    </source>
</evidence>
<organism evidence="2 3">
    <name type="scientific">Sporormia fimetaria CBS 119925</name>
    <dbReference type="NCBI Taxonomy" id="1340428"/>
    <lineage>
        <taxon>Eukaryota</taxon>
        <taxon>Fungi</taxon>
        <taxon>Dikarya</taxon>
        <taxon>Ascomycota</taxon>
        <taxon>Pezizomycotina</taxon>
        <taxon>Dothideomycetes</taxon>
        <taxon>Pleosporomycetidae</taxon>
        <taxon>Pleosporales</taxon>
        <taxon>Sporormiaceae</taxon>
        <taxon>Sporormia</taxon>
    </lineage>
</organism>
<dbReference type="Proteomes" id="UP000799440">
    <property type="component" value="Unassembled WGS sequence"/>
</dbReference>
<dbReference type="GO" id="GO:0016567">
    <property type="term" value="P:protein ubiquitination"/>
    <property type="evidence" value="ECO:0007669"/>
    <property type="project" value="UniProtKB-UniPathway"/>
</dbReference>
<evidence type="ECO:0000313" key="2">
    <source>
        <dbReference type="EMBL" id="KAF2751239.1"/>
    </source>
</evidence>
<feature type="compositionally biased region" description="Low complexity" evidence="1">
    <location>
        <begin position="610"/>
        <end position="623"/>
    </location>
</feature>
<accession>A0A6A6VN39</accession>
<dbReference type="OrthoDB" id="2587563at2759"/>
<sequence length="688" mass="74204">VPRCCLHASSSLTSGPGAISPPVFLDPNLSYILNTWSNIMATSSVAGGAIALHGAPDRSLGSPSASMQAMQLVLDQDLIDELLESARRGSKPQLIFGRHPQLKYGDKSYALNTSLEPLRHEVYHASGPGSEDGLDCVGIIKHNLTVQKKAEDVTAGVDSALAQLKNSMAAMQELKEANKTIVADAAAVRTHAHRRIPSKSLRTPHLSQSPAGSPLLSAPSSPALKPPTSQPAGSHVLRALRVPLVHLLAVQPARESTLAETCRVPPSLLRELLPKIAKKSSDPEKWQLTDKACRELDPWKFSYKTQTERDQAINSAIKAFDRLRLAKDDKLWQLLLPAGERGQGKCLSRLTVKAPDQRPSTPLHKLPKLSDKKPAAAKQNDKVGEKESKVKVKEVVRAEAKSAGVKAHEVKEGAGVKPRNPPAQPIANRPHTPSNNTPRTSAPSHRHTPSEDAMFSGAGPNIRTRKVTVPSQKPRPSGVVRPSKALNTKPKNPSPLSVSPPVNASELDAKHPAHKALSGAPSPQKRISATSDRPLKRKVDDGPATLKGTKKPSRPGHTPTVAGRSDSTTSASLKRKADVSLTESTKKRKVGNVDTGLAASYSDSKTNDVSPTDSSSSGASSTSQLTFRQTVERSQLFQQRYKLYEELYWKLYTSATPPTDAQRKELMRMHKQIDDMKKEIEAGSGAAR</sequence>
<proteinExistence type="predicted"/>
<protein>
    <submittedName>
        <fullName evidence="2">Uncharacterized protein</fullName>
    </submittedName>
</protein>
<gene>
    <name evidence="2" type="ORF">M011DRAFT_395068</name>
</gene>
<evidence type="ECO:0000256" key="1">
    <source>
        <dbReference type="SAM" id="MobiDB-lite"/>
    </source>
</evidence>
<feature type="region of interest" description="Disordered" evidence="1">
    <location>
        <begin position="193"/>
        <end position="232"/>
    </location>
</feature>
<name>A0A6A6VN39_9PLEO</name>
<dbReference type="UniPathway" id="UPA00143"/>
<reference evidence="2" key="1">
    <citation type="journal article" date="2020" name="Stud. Mycol.">
        <title>101 Dothideomycetes genomes: a test case for predicting lifestyles and emergence of pathogens.</title>
        <authorList>
            <person name="Haridas S."/>
            <person name="Albert R."/>
            <person name="Binder M."/>
            <person name="Bloem J."/>
            <person name="Labutti K."/>
            <person name="Salamov A."/>
            <person name="Andreopoulos B."/>
            <person name="Baker S."/>
            <person name="Barry K."/>
            <person name="Bills G."/>
            <person name="Bluhm B."/>
            <person name="Cannon C."/>
            <person name="Castanera R."/>
            <person name="Culley D."/>
            <person name="Daum C."/>
            <person name="Ezra D."/>
            <person name="Gonzalez J."/>
            <person name="Henrissat B."/>
            <person name="Kuo A."/>
            <person name="Liang C."/>
            <person name="Lipzen A."/>
            <person name="Lutzoni F."/>
            <person name="Magnuson J."/>
            <person name="Mondo S."/>
            <person name="Nolan M."/>
            <person name="Ohm R."/>
            <person name="Pangilinan J."/>
            <person name="Park H.-J."/>
            <person name="Ramirez L."/>
            <person name="Alfaro M."/>
            <person name="Sun H."/>
            <person name="Tritt A."/>
            <person name="Yoshinaga Y."/>
            <person name="Zwiers L.-H."/>
            <person name="Turgeon B."/>
            <person name="Goodwin S."/>
            <person name="Spatafora J."/>
            <person name="Crous P."/>
            <person name="Grigoriev I."/>
        </authorList>
    </citation>
    <scope>NUCLEOTIDE SEQUENCE</scope>
    <source>
        <strain evidence="2">CBS 119925</strain>
    </source>
</reference>
<dbReference type="EMBL" id="MU006562">
    <property type="protein sequence ID" value="KAF2751239.1"/>
    <property type="molecule type" value="Genomic_DNA"/>
</dbReference>